<dbReference type="AlphaFoldDB" id="A0A9X2FLC2"/>
<dbReference type="EMBL" id="JAIULA010000022">
    <property type="protein sequence ID" value="MCP0887657.1"/>
    <property type="molecule type" value="Genomic_DNA"/>
</dbReference>
<evidence type="ECO:0000313" key="2">
    <source>
        <dbReference type="Proteomes" id="UP001139006"/>
    </source>
</evidence>
<keyword evidence="2" id="KW-1185">Reference proteome</keyword>
<name>A0A9X2FLC2_9LACO</name>
<comment type="caution">
    <text evidence="1">The sequence shown here is derived from an EMBL/GenBank/DDBJ whole genome shotgun (WGS) entry which is preliminary data.</text>
</comment>
<proteinExistence type="predicted"/>
<sequence>MDKKQFEQEMYTEAYKIARYLKDTKQDLIFFKTIQQRGKDIFKSTAALGLTITGLSIELNLRLVKLVIKYGINIIDIVIDILEGKATGIKLTVESNKK</sequence>
<accession>A0A9X2FLC2</accession>
<reference evidence="1 2" key="1">
    <citation type="journal article" date="2023" name="Int. J. Syst. Evol. Microbiol.">
        <title>Ligilactobacillus ubinensis sp. nov., a novel species isolated from the wild ferment of a durian fruit (Durio zibethinus).</title>
        <authorList>
            <person name="Heng Y.C."/>
            <person name="Menon N."/>
            <person name="Chen B."/>
            <person name="Loo B.Z.L."/>
            <person name="Wong G.W.J."/>
            <person name="Lim A.C.H."/>
            <person name="Silvaraju S."/>
            <person name="Kittelmann S."/>
        </authorList>
    </citation>
    <scope>NUCLEOTIDE SEQUENCE [LARGE SCALE GENOMIC DNA]</scope>
    <source>
        <strain evidence="1 2">WILCCON 0076</strain>
    </source>
</reference>
<dbReference type="RefSeq" id="WP_253361743.1">
    <property type="nucleotide sequence ID" value="NZ_JAIULA010000022.1"/>
</dbReference>
<protein>
    <submittedName>
        <fullName evidence="1">Uncharacterized protein</fullName>
    </submittedName>
</protein>
<evidence type="ECO:0000313" key="1">
    <source>
        <dbReference type="EMBL" id="MCP0887657.1"/>
    </source>
</evidence>
<gene>
    <name evidence="1" type="ORF">LB941_09970</name>
</gene>
<dbReference type="Proteomes" id="UP001139006">
    <property type="component" value="Unassembled WGS sequence"/>
</dbReference>
<organism evidence="1 2">
    <name type="scientific">Ligilactobacillus ubinensis</name>
    <dbReference type="NCBI Taxonomy" id="2876789"/>
    <lineage>
        <taxon>Bacteria</taxon>
        <taxon>Bacillati</taxon>
        <taxon>Bacillota</taxon>
        <taxon>Bacilli</taxon>
        <taxon>Lactobacillales</taxon>
        <taxon>Lactobacillaceae</taxon>
        <taxon>Ligilactobacillus</taxon>
    </lineage>
</organism>